<keyword evidence="2" id="KW-1185">Reference proteome</keyword>
<proteinExistence type="predicted"/>
<dbReference type="PANTHER" id="PTHR39600">
    <property type="entry name" value="PEPTIDASE INHIBITOR I78 FAMILY PROTEIN"/>
    <property type="match status" value="1"/>
</dbReference>
<comment type="caution">
    <text evidence="1">The sequence shown here is derived from an EMBL/GenBank/DDBJ whole genome shotgun (WGS) entry which is preliminary data.</text>
</comment>
<dbReference type="InterPro" id="IPR021719">
    <property type="entry name" value="Prot_inh_I78"/>
</dbReference>
<evidence type="ECO:0000313" key="1">
    <source>
        <dbReference type="EMBL" id="TQB68600.1"/>
    </source>
</evidence>
<dbReference type="Proteomes" id="UP000319663">
    <property type="component" value="Unassembled WGS sequence"/>
</dbReference>
<reference evidence="1 2" key="1">
    <citation type="submission" date="2019-06" db="EMBL/GenBank/DDBJ databases">
        <title>Wine fermentation using esterase from Monascus purpureus.</title>
        <authorList>
            <person name="Geng C."/>
            <person name="Zhang Y."/>
        </authorList>
    </citation>
    <scope>NUCLEOTIDE SEQUENCE [LARGE SCALE GENOMIC DNA]</scope>
    <source>
        <strain evidence="1">HQ1</strain>
    </source>
</reference>
<gene>
    <name evidence="1" type="ORF">MPDQ_003192</name>
</gene>
<dbReference type="EMBL" id="VIFY01000204">
    <property type="protein sequence ID" value="TQB68600.1"/>
    <property type="molecule type" value="Genomic_DNA"/>
</dbReference>
<dbReference type="PANTHER" id="PTHR39600:SF1">
    <property type="entry name" value="PEPTIDASE INHIBITOR I78 FAMILY PROTEIN"/>
    <property type="match status" value="1"/>
</dbReference>
<dbReference type="STRING" id="5098.A0A507QNN1"/>
<accession>A0A507QNN1</accession>
<evidence type="ECO:0000313" key="2">
    <source>
        <dbReference type="Proteomes" id="UP000319663"/>
    </source>
</evidence>
<dbReference type="Pfam" id="PF11720">
    <property type="entry name" value="Inhibitor_I78"/>
    <property type="match status" value="1"/>
</dbReference>
<protein>
    <submittedName>
        <fullName evidence="1">Uncharacterized protein</fullName>
    </submittedName>
</protein>
<name>A0A507QNN1_MONPU</name>
<organism evidence="1 2">
    <name type="scientific">Monascus purpureus</name>
    <name type="common">Red mold</name>
    <name type="synonym">Monascus anka</name>
    <dbReference type="NCBI Taxonomy" id="5098"/>
    <lineage>
        <taxon>Eukaryota</taxon>
        <taxon>Fungi</taxon>
        <taxon>Dikarya</taxon>
        <taxon>Ascomycota</taxon>
        <taxon>Pezizomycotina</taxon>
        <taxon>Eurotiomycetes</taxon>
        <taxon>Eurotiomycetidae</taxon>
        <taxon>Eurotiales</taxon>
        <taxon>Aspergillaceae</taxon>
        <taxon>Monascus</taxon>
    </lineage>
</organism>
<sequence>MPLVVPGVNFPVNKRSEWLDKLKGKRFIESEEAATDVNLTHASVYYIQSFTRKDLPKGCRVVKPGQVITMDFIEDRLNVNLDENNMVKDIGFY</sequence>
<dbReference type="Gene3D" id="3.30.10.10">
    <property type="entry name" value="Trypsin Inhibitor V, subunit A"/>
    <property type="match status" value="1"/>
</dbReference>
<dbReference type="AlphaFoldDB" id="A0A507QNN1"/>